<name>A0AAE9JNZ3_CAEBR</name>
<keyword evidence="1" id="KW-0812">Transmembrane</keyword>
<accession>A0AAE9JNZ3</accession>
<feature type="transmembrane region" description="Helical" evidence="1">
    <location>
        <begin position="154"/>
        <end position="174"/>
    </location>
</feature>
<protein>
    <recommendedName>
        <fullName evidence="4">Transmembrane protein</fullName>
    </recommendedName>
</protein>
<reference evidence="2 3" key="1">
    <citation type="submission" date="2022-04" db="EMBL/GenBank/DDBJ databases">
        <title>Chromosome-level reference genomes for two strains of Caenorhabditis briggsae: an improved platform for comparative genomics.</title>
        <authorList>
            <person name="Stevens L."/>
            <person name="Andersen E."/>
        </authorList>
    </citation>
    <scope>NUCLEOTIDE SEQUENCE [LARGE SCALE GENOMIC DNA]</scope>
    <source>
        <strain evidence="2">VX34</strain>
        <tissue evidence="2">Whole-organism</tissue>
    </source>
</reference>
<evidence type="ECO:0000313" key="3">
    <source>
        <dbReference type="Proteomes" id="UP000829354"/>
    </source>
</evidence>
<gene>
    <name evidence="2" type="ORF">L5515_009482</name>
</gene>
<keyword evidence="1" id="KW-1133">Transmembrane helix</keyword>
<feature type="transmembrane region" description="Helical" evidence="1">
    <location>
        <begin position="20"/>
        <end position="43"/>
    </location>
</feature>
<evidence type="ECO:0008006" key="4">
    <source>
        <dbReference type="Google" id="ProtNLM"/>
    </source>
</evidence>
<keyword evidence="1" id="KW-0472">Membrane</keyword>
<dbReference type="PANTHER" id="PTHR13884">
    <property type="entry name" value="DUF853 DOMAIN-CONTAINING PROTEIN"/>
    <property type="match status" value="1"/>
</dbReference>
<proteinExistence type="predicted"/>
<keyword evidence="3" id="KW-1185">Reference proteome</keyword>
<sequence>MPVFSNLTDLCLKNSCNFLYGIFGVTISILVISVTILFPLYFLTFRKNRERDESVRIYKLRNSEIQKFRNSEIQKFRNSEIQKFRNSEIQKFRNSEIQKFRNSEIQKFRNSEIQKFRNSKIQKFENSKIRNSEIQKFKNSEIQKFKNSEISRQVLPFFISSIIFTTLLILWNFYAFSTRSGFSYGFTLQSKIVKVLEFQNFGN</sequence>
<evidence type="ECO:0000256" key="1">
    <source>
        <dbReference type="SAM" id="Phobius"/>
    </source>
</evidence>
<organism evidence="2 3">
    <name type="scientific">Caenorhabditis briggsae</name>
    <dbReference type="NCBI Taxonomy" id="6238"/>
    <lineage>
        <taxon>Eukaryota</taxon>
        <taxon>Metazoa</taxon>
        <taxon>Ecdysozoa</taxon>
        <taxon>Nematoda</taxon>
        <taxon>Chromadorea</taxon>
        <taxon>Rhabditida</taxon>
        <taxon>Rhabditina</taxon>
        <taxon>Rhabditomorpha</taxon>
        <taxon>Rhabditoidea</taxon>
        <taxon>Rhabditidae</taxon>
        <taxon>Peloderinae</taxon>
        <taxon>Caenorhabditis</taxon>
    </lineage>
</organism>
<dbReference type="InterPro" id="IPR053236">
    <property type="entry name" value="Cornifin"/>
</dbReference>
<dbReference type="Proteomes" id="UP000829354">
    <property type="component" value="Chromosome V"/>
</dbReference>
<dbReference type="PANTHER" id="PTHR13884:SF9">
    <property type="entry name" value="PROTEIN CBG13449"/>
    <property type="match status" value="1"/>
</dbReference>
<dbReference type="AlphaFoldDB" id="A0AAE9JNZ3"/>
<dbReference type="EMBL" id="CP092624">
    <property type="protein sequence ID" value="UMM37843.1"/>
    <property type="molecule type" value="Genomic_DNA"/>
</dbReference>
<evidence type="ECO:0000313" key="2">
    <source>
        <dbReference type="EMBL" id="UMM37843.1"/>
    </source>
</evidence>